<comment type="caution">
    <text evidence="1">The sequence shown here is derived from an EMBL/GenBank/DDBJ whole genome shotgun (WGS) entry which is preliminary data.</text>
</comment>
<gene>
    <name evidence="1" type="ORF">EHI47_11705</name>
</gene>
<organism evidence="1 2">
    <name type="scientific">Rhizobium leguminosarum</name>
    <dbReference type="NCBI Taxonomy" id="384"/>
    <lineage>
        <taxon>Bacteria</taxon>
        <taxon>Pseudomonadati</taxon>
        <taxon>Pseudomonadota</taxon>
        <taxon>Alphaproteobacteria</taxon>
        <taxon>Hyphomicrobiales</taxon>
        <taxon>Rhizobiaceae</taxon>
        <taxon>Rhizobium/Agrobacterium group</taxon>
        <taxon>Rhizobium</taxon>
    </lineage>
</organism>
<protein>
    <recommendedName>
        <fullName evidence="3">Head-tail adaptor protein</fullName>
    </recommendedName>
</protein>
<evidence type="ECO:0000313" key="1">
    <source>
        <dbReference type="EMBL" id="RWX32040.1"/>
    </source>
</evidence>
<reference evidence="1 2" key="1">
    <citation type="submission" date="2019-01" db="EMBL/GenBank/DDBJ databases">
        <title>RHIZO-ID as a novel technology for direct rhizobia identification.</title>
        <authorList>
            <person name="De Meyer S.E."/>
        </authorList>
    </citation>
    <scope>NUCLEOTIDE SEQUENCE [LARGE SCALE GENOMIC DNA]</scope>
    <source>
        <strain evidence="1 2">WSM448</strain>
    </source>
</reference>
<dbReference type="Proteomes" id="UP000283817">
    <property type="component" value="Unassembled WGS sequence"/>
</dbReference>
<dbReference type="EMBL" id="SBHX01000027">
    <property type="protein sequence ID" value="RWX32040.1"/>
    <property type="molecule type" value="Genomic_DNA"/>
</dbReference>
<name>A0A444I3A2_RHILE</name>
<evidence type="ECO:0008006" key="3">
    <source>
        <dbReference type="Google" id="ProtNLM"/>
    </source>
</evidence>
<accession>A0A444I3A2</accession>
<dbReference type="AlphaFoldDB" id="A0A444I3A2"/>
<proteinExistence type="predicted"/>
<dbReference type="RefSeq" id="WP_128410502.1">
    <property type="nucleotide sequence ID" value="NZ_SBHX01000027.1"/>
</dbReference>
<evidence type="ECO:0000313" key="2">
    <source>
        <dbReference type="Proteomes" id="UP000283817"/>
    </source>
</evidence>
<sequence>MIDVAIAIDGEAVNVGLTRRDPDSFDPDTGKAVPGATAFNSLRAAIQPATGNQLRDLPEGVRTEAKWLLWSRSEVLLDDTVTHKDVEYRVIYVWPRDEGAFYRAALGRTTK</sequence>